<comment type="caution">
    <text evidence="1">The sequence shown here is derived from an EMBL/GenBank/DDBJ whole genome shotgun (WGS) entry which is preliminary data.</text>
</comment>
<evidence type="ECO:0000313" key="2">
    <source>
        <dbReference type="Proteomes" id="UP001278571"/>
    </source>
</evidence>
<dbReference type="EMBL" id="JAWJZF010000464">
    <property type="protein sequence ID" value="MDX2295887.1"/>
    <property type="molecule type" value="Genomic_DNA"/>
</dbReference>
<keyword evidence="2" id="KW-1185">Reference proteome</keyword>
<name>A0ABU4KDV6_9ACTN</name>
<accession>A0ABU4KDV6</accession>
<sequence length="121" mass="12987">MSDKTDAHLAPLDALYAKCLSQVQMIAALDPAAGPAGWDEYTCTCAHEFAWELATLVTPDGEDPLQAQAEIMRGYRRPPAGEAPGEDGYQGPLDTPSGLITYGLSSFANVLRHIEQRRGPA</sequence>
<dbReference type="Proteomes" id="UP001278571">
    <property type="component" value="Unassembled WGS sequence"/>
</dbReference>
<reference evidence="1 2" key="1">
    <citation type="submission" date="2023-10" db="EMBL/GenBank/DDBJ databases">
        <authorList>
            <person name="Wang X.X."/>
        </authorList>
    </citation>
    <scope>NUCLEOTIDE SEQUENCE [LARGE SCALE GENOMIC DNA]</scope>
    <source>
        <strain evidence="1 2">NBRC 12816</strain>
    </source>
</reference>
<evidence type="ECO:0000313" key="1">
    <source>
        <dbReference type="EMBL" id="MDX2295887.1"/>
    </source>
</evidence>
<protein>
    <submittedName>
        <fullName evidence="1">Uncharacterized protein</fullName>
    </submittedName>
</protein>
<organism evidence="1 2">
    <name type="scientific">Streptomyces roseolus</name>
    <dbReference type="NCBI Taxonomy" id="67358"/>
    <lineage>
        <taxon>Bacteria</taxon>
        <taxon>Bacillati</taxon>
        <taxon>Actinomycetota</taxon>
        <taxon>Actinomycetes</taxon>
        <taxon>Kitasatosporales</taxon>
        <taxon>Streptomycetaceae</taxon>
        <taxon>Streptomyces</taxon>
    </lineage>
</organism>
<dbReference type="RefSeq" id="WP_319012074.1">
    <property type="nucleotide sequence ID" value="NZ_JAWJZF010000464.1"/>
</dbReference>
<gene>
    <name evidence="1" type="ORF">R2363_27405</name>
</gene>
<proteinExistence type="predicted"/>